<feature type="domain" description="Biotin carboxylation" evidence="9">
    <location>
        <begin position="1"/>
        <end position="442"/>
    </location>
</feature>
<dbReference type="KEGG" id="nabu:FZC36_01835"/>
<keyword evidence="11" id="KW-1185">Reference proteome</keyword>
<evidence type="ECO:0000256" key="6">
    <source>
        <dbReference type="ARBA" id="ARBA00048600"/>
    </source>
</evidence>
<dbReference type="GO" id="GO:0005524">
    <property type="term" value="F:ATP binding"/>
    <property type="evidence" value="ECO:0007669"/>
    <property type="project" value="UniProtKB-UniRule"/>
</dbReference>
<organism evidence="10 11">
    <name type="scientific">Candidatus Nesciobacter abundans</name>
    <dbReference type="NCBI Taxonomy" id="2601668"/>
    <lineage>
        <taxon>Bacteria</taxon>
        <taxon>Pseudomonadati</taxon>
        <taxon>Pseudomonadota</taxon>
        <taxon>Alphaproteobacteria</taxon>
        <taxon>Holosporales</taxon>
        <taxon>Holosporaceae</taxon>
        <taxon>Candidatus Nesciobacter</taxon>
    </lineage>
</organism>
<evidence type="ECO:0000259" key="8">
    <source>
        <dbReference type="PROSITE" id="PS50975"/>
    </source>
</evidence>
<evidence type="ECO:0000256" key="1">
    <source>
        <dbReference type="ARBA" id="ARBA00003761"/>
    </source>
</evidence>
<dbReference type="InterPro" id="IPR005481">
    <property type="entry name" value="BC-like_N"/>
</dbReference>
<dbReference type="InterPro" id="IPR005482">
    <property type="entry name" value="Biotin_COase_C"/>
</dbReference>
<dbReference type="InterPro" id="IPR051602">
    <property type="entry name" value="ACC_Biotin_Carboxylase"/>
</dbReference>
<comment type="catalytic activity">
    <reaction evidence="6">
        <text>N(6)-biotinyl-L-lysyl-[protein] + hydrogencarbonate + ATP = N(6)-carboxybiotinyl-L-lysyl-[protein] + ADP + phosphate + H(+)</text>
        <dbReference type="Rhea" id="RHEA:13501"/>
        <dbReference type="Rhea" id="RHEA-COMP:10505"/>
        <dbReference type="Rhea" id="RHEA-COMP:10506"/>
        <dbReference type="ChEBI" id="CHEBI:15378"/>
        <dbReference type="ChEBI" id="CHEBI:17544"/>
        <dbReference type="ChEBI" id="CHEBI:30616"/>
        <dbReference type="ChEBI" id="CHEBI:43474"/>
        <dbReference type="ChEBI" id="CHEBI:83144"/>
        <dbReference type="ChEBI" id="CHEBI:83145"/>
        <dbReference type="ChEBI" id="CHEBI:456216"/>
        <dbReference type="EC" id="6.3.4.14"/>
    </reaction>
</comment>
<dbReference type="SUPFAM" id="SSF52440">
    <property type="entry name" value="PreATP-grasp domain"/>
    <property type="match status" value="1"/>
</dbReference>
<name>A0A5C0UGC9_9PROT</name>
<protein>
    <recommendedName>
        <fullName evidence="2">biotin carboxylase</fullName>
        <ecNumber evidence="2">6.3.4.14</ecNumber>
    </recommendedName>
</protein>
<dbReference type="GO" id="GO:0004075">
    <property type="term" value="F:biotin carboxylase activity"/>
    <property type="evidence" value="ECO:0007669"/>
    <property type="project" value="UniProtKB-EC"/>
</dbReference>
<evidence type="ECO:0000313" key="11">
    <source>
        <dbReference type="Proteomes" id="UP000324924"/>
    </source>
</evidence>
<accession>A0A5C0UGC9</accession>
<dbReference type="SUPFAM" id="SSF51246">
    <property type="entry name" value="Rudiment single hybrid motif"/>
    <property type="match status" value="1"/>
</dbReference>
<feature type="domain" description="ATP-grasp" evidence="8">
    <location>
        <begin position="120"/>
        <end position="314"/>
    </location>
</feature>
<dbReference type="PROSITE" id="PS50979">
    <property type="entry name" value="BC"/>
    <property type="match status" value="1"/>
</dbReference>
<dbReference type="EC" id="6.3.4.14" evidence="2"/>
<evidence type="ECO:0000259" key="9">
    <source>
        <dbReference type="PROSITE" id="PS50979"/>
    </source>
</evidence>
<dbReference type="AlphaFoldDB" id="A0A5C0UGC9"/>
<evidence type="ECO:0000256" key="3">
    <source>
        <dbReference type="ARBA" id="ARBA00022598"/>
    </source>
</evidence>
<dbReference type="PANTHER" id="PTHR48095:SF2">
    <property type="entry name" value="BIOTIN CARBOXYLASE, CHLOROPLASTIC"/>
    <property type="match status" value="1"/>
</dbReference>
<dbReference type="InterPro" id="IPR016185">
    <property type="entry name" value="PreATP-grasp_dom_sf"/>
</dbReference>
<dbReference type="RefSeq" id="WP_148972289.1">
    <property type="nucleotide sequence ID" value="NZ_CP043314.1"/>
</dbReference>
<dbReference type="Pfam" id="PF00289">
    <property type="entry name" value="Biotin_carb_N"/>
    <property type="match status" value="1"/>
</dbReference>
<dbReference type="InterPro" id="IPR011054">
    <property type="entry name" value="Rudment_hybrid_motif"/>
</dbReference>
<dbReference type="InterPro" id="IPR005479">
    <property type="entry name" value="CPAse_ATP-bd"/>
</dbReference>
<dbReference type="PROSITE" id="PS00867">
    <property type="entry name" value="CPSASE_2"/>
    <property type="match status" value="1"/>
</dbReference>
<keyword evidence="5 7" id="KW-0067">ATP-binding</keyword>
<dbReference type="PROSITE" id="PS00866">
    <property type="entry name" value="CPSASE_1"/>
    <property type="match status" value="1"/>
</dbReference>
<dbReference type="Gene3D" id="3.30.470.20">
    <property type="entry name" value="ATP-grasp fold, B domain"/>
    <property type="match status" value="1"/>
</dbReference>
<dbReference type="PANTHER" id="PTHR48095">
    <property type="entry name" value="PYRUVATE CARBOXYLASE SUBUNIT A"/>
    <property type="match status" value="1"/>
</dbReference>
<dbReference type="EMBL" id="CP043314">
    <property type="protein sequence ID" value="QEK39166.1"/>
    <property type="molecule type" value="Genomic_DNA"/>
</dbReference>
<evidence type="ECO:0000256" key="7">
    <source>
        <dbReference type="PROSITE-ProRule" id="PRU00409"/>
    </source>
</evidence>
<dbReference type="GO" id="GO:0046872">
    <property type="term" value="F:metal ion binding"/>
    <property type="evidence" value="ECO:0007669"/>
    <property type="project" value="InterPro"/>
</dbReference>
<dbReference type="SMART" id="SM00878">
    <property type="entry name" value="Biotin_carb_C"/>
    <property type="match status" value="1"/>
</dbReference>
<dbReference type="Pfam" id="PF02785">
    <property type="entry name" value="Biotin_carb_C"/>
    <property type="match status" value="1"/>
</dbReference>
<dbReference type="Proteomes" id="UP000324924">
    <property type="component" value="Chromosome"/>
</dbReference>
<sequence>MIKKILIANRGEVALRIIRACKALSMETVAIYSEADKDSMHVRVADESVCIGPAKAKDSYNNMQAVMSAALLTHADAIHPGYGFLSENSEFAEMVEKHDIIFIGPSSNHIKQLGDKINSKSMMKKYNIPTIDGSDAVKSLEEAKICAEEIGFPVIIKASNGGGGKGIRICLEPADLEDSYNAVIQESTAIFGEGSIYIEKYLEEPRHIEFQILSDGKNAICLGERECSLQRRRQKIWEEAPSMVLTNAERQEFYKKITNMFSEIGYKGAATLEFLYQNGKLYFMEVNTRLQVEHTVTEEITGVDIVKWQIRVAFGEKLSLQQSDVNLTGHAIECRINAEDPKDFAPSPKIVTNHIPALGPYVRIESAIYNGYQIQPYYDSMISKLIVKGDDRDECIRNLKHALKEYIITGPKHLIPLFIKLVNNADVLSNNIDINWLEKFLNNQAN</sequence>
<dbReference type="PROSITE" id="PS50975">
    <property type="entry name" value="ATP_GRASP"/>
    <property type="match status" value="1"/>
</dbReference>
<comment type="function">
    <text evidence="1">This protein is a component of the acetyl coenzyme A carboxylase complex; first, biotin carboxylase catalyzes the carboxylation of the carrier protein and then the transcarboxylase transfers the carboxyl group to form malonyl-CoA.</text>
</comment>
<evidence type="ECO:0000256" key="2">
    <source>
        <dbReference type="ARBA" id="ARBA00013263"/>
    </source>
</evidence>
<dbReference type="InterPro" id="IPR011764">
    <property type="entry name" value="Biotin_carboxylation_dom"/>
</dbReference>
<reference evidence="10 11" key="1">
    <citation type="submission" date="2019-08" db="EMBL/GenBank/DDBJ databases">
        <title>Highly reduced genomes of protist endosymbionts show evolutionary convergence.</title>
        <authorList>
            <person name="George E."/>
            <person name="Husnik F."/>
            <person name="Tashyreva D."/>
            <person name="Prokopchuk G."/>
            <person name="Horak A."/>
            <person name="Kwong W.K."/>
            <person name="Lukes J."/>
            <person name="Keeling P.J."/>
        </authorList>
    </citation>
    <scope>NUCLEOTIDE SEQUENCE [LARGE SCALE GENOMIC DNA]</scope>
    <source>
        <strain evidence="10">1604HC</strain>
    </source>
</reference>
<dbReference type="Pfam" id="PF02786">
    <property type="entry name" value="CPSase_L_D2"/>
    <property type="match status" value="1"/>
</dbReference>
<evidence type="ECO:0000313" key="10">
    <source>
        <dbReference type="EMBL" id="QEK39166.1"/>
    </source>
</evidence>
<dbReference type="NCBIfam" id="NF006367">
    <property type="entry name" value="PRK08591.1"/>
    <property type="match status" value="1"/>
</dbReference>
<evidence type="ECO:0000256" key="5">
    <source>
        <dbReference type="ARBA" id="ARBA00022840"/>
    </source>
</evidence>
<gene>
    <name evidence="10" type="ORF">FZC36_01835</name>
</gene>
<keyword evidence="4 7" id="KW-0547">Nucleotide-binding</keyword>
<dbReference type="InterPro" id="IPR011761">
    <property type="entry name" value="ATP-grasp"/>
</dbReference>
<evidence type="ECO:0000256" key="4">
    <source>
        <dbReference type="ARBA" id="ARBA00022741"/>
    </source>
</evidence>
<dbReference type="SMART" id="SM01209">
    <property type="entry name" value="GARS_A"/>
    <property type="match status" value="1"/>
</dbReference>
<dbReference type="OrthoDB" id="9763189at2"/>
<proteinExistence type="predicted"/>
<keyword evidence="3" id="KW-0436">Ligase</keyword>
<dbReference type="SUPFAM" id="SSF56059">
    <property type="entry name" value="Glutathione synthetase ATP-binding domain-like"/>
    <property type="match status" value="1"/>
</dbReference>